<dbReference type="Proteomes" id="UP000252800">
    <property type="component" value="Unassembled WGS sequence"/>
</dbReference>
<feature type="coiled-coil region" evidence="1">
    <location>
        <begin position="4"/>
        <end position="59"/>
    </location>
</feature>
<feature type="domain" description="Transposase IS66 C-terminal" evidence="3">
    <location>
        <begin position="483"/>
        <end position="523"/>
    </location>
</feature>
<dbReference type="NCBIfam" id="NF033517">
    <property type="entry name" value="transpos_IS66"/>
    <property type="match status" value="1"/>
</dbReference>
<accession>A0A366SIR2</accession>
<dbReference type="RefSeq" id="WP_162781837.1">
    <property type="nucleotide sequence ID" value="NZ_KZ845739.1"/>
</dbReference>
<sequence>MDKIEELLEYNKKILQELADCRKEIAELKKKNMQLEEKVRQLTLEKAAISENYQALRKKVYGRSSEKSSYVDYANSPFQLSLFSEEEPKNVMVQVEEKTAKKKFIPRRKTGYKAAQLKNMEKQTIVHTLSESEKRCEKCSGEMKTITEAYVRTEMIVIPRMVLAIEHKQEVCACENCKKSAEGHIKKTKLSTPLFNNSFASPSLVAEIATQKFQNKVPVYRLEKDLSTQGYSLNRQVMNYWLNESADRYLKPVANQMLATILLDNYIHIDETPYRVIEAENEKSYYWVFCNGKHSLHQAYFYHFHPGRGENAISDILKDFTGYAHTDGYSVYERLIPNQKVGCLAHVRRYFIEADVSNKKGQKTLASGFVERLGEIFHIDHSFDNLNHEQRKRMRLHKIKPLLDRWYQDLEVYQTKKANSKFEKAVNYAFNQREAVYRIFEDGTLELTNNRAERAVKEIVMGRKNWLFSKNGKGARANAIYQSLIMTAEVNGLSPWKYLEWLLTEIKELEAPTEEDFARYLPWSEEAQEKCKIGSICTEKYQHYFKKEA</sequence>
<proteinExistence type="predicted"/>
<feature type="domain" description="Transposase IS66 central" evidence="2">
    <location>
        <begin position="198"/>
        <end position="476"/>
    </location>
</feature>
<dbReference type="PANTHER" id="PTHR33678:SF2">
    <property type="match status" value="1"/>
</dbReference>
<dbReference type="InterPro" id="IPR004291">
    <property type="entry name" value="Transposase_IS66_central"/>
</dbReference>
<evidence type="ECO:0000313" key="5">
    <source>
        <dbReference type="Proteomes" id="UP000252800"/>
    </source>
</evidence>
<protein>
    <submittedName>
        <fullName evidence="4">Uncharacterized protein</fullName>
    </submittedName>
</protein>
<dbReference type="InterPro" id="IPR052344">
    <property type="entry name" value="Transposase-related"/>
</dbReference>
<dbReference type="AlphaFoldDB" id="A0A366SIR2"/>
<evidence type="ECO:0000313" key="4">
    <source>
        <dbReference type="EMBL" id="RBR31732.1"/>
    </source>
</evidence>
<comment type="caution">
    <text evidence="4">The sequence shown here is derived from an EMBL/GenBank/DDBJ whole genome shotgun (WGS) entry which is preliminary data.</text>
</comment>
<gene>
    <name evidence="4" type="ORF">EB18_00155</name>
</gene>
<reference evidence="4 5" key="1">
    <citation type="submission" date="2015-06" db="EMBL/GenBank/DDBJ databases">
        <title>The Genome Sequence of Enterococcus cecorum 170AEA1.</title>
        <authorList>
            <consortium name="The Broad Institute Genomics Platform"/>
            <consortium name="The Broad Institute Genome Sequencing Center for Infectious Disease"/>
            <person name="Earl A.M."/>
            <person name="Van Tyne D."/>
            <person name="Lebreton F."/>
            <person name="Saavedra J.T."/>
            <person name="Gilmore M.S."/>
            <person name="Manson McGuire A."/>
            <person name="Clock S."/>
            <person name="Crupain M."/>
            <person name="Rangan U."/>
            <person name="Young S."/>
            <person name="Abouelleil A."/>
            <person name="Cao P."/>
            <person name="Chapman S.B."/>
            <person name="Griggs A."/>
            <person name="Priest M."/>
            <person name="Shea T."/>
            <person name="Wortman J."/>
            <person name="Nusbaum C."/>
            <person name="Birren B."/>
        </authorList>
    </citation>
    <scope>NUCLEOTIDE SEQUENCE [LARGE SCALE GENOMIC DNA]</scope>
    <source>
        <strain evidence="4 5">170AEA1</strain>
    </source>
</reference>
<dbReference type="Pfam" id="PF13817">
    <property type="entry name" value="DDE_Tnp_IS66_C"/>
    <property type="match status" value="1"/>
</dbReference>
<dbReference type="InterPro" id="IPR039552">
    <property type="entry name" value="IS66_C"/>
</dbReference>
<keyword evidence="1" id="KW-0175">Coiled coil</keyword>
<dbReference type="Pfam" id="PF03050">
    <property type="entry name" value="DDE_Tnp_IS66"/>
    <property type="match status" value="1"/>
</dbReference>
<evidence type="ECO:0000259" key="2">
    <source>
        <dbReference type="Pfam" id="PF03050"/>
    </source>
</evidence>
<dbReference type="EMBL" id="LEOY01000002">
    <property type="protein sequence ID" value="RBR31732.1"/>
    <property type="molecule type" value="Genomic_DNA"/>
</dbReference>
<evidence type="ECO:0000259" key="3">
    <source>
        <dbReference type="Pfam" id="PF13817"/>
    </source>
</evidence>
<dbReference type="PANTHER" id="PTHR33678">
    <property type="entry name" value="BLL1576 PROTEIN"/>
    <property type="match status" value="1"/>
</dbReference>
<name>A0A366SIR2_9ENTE</name>
<organism evidence="4 5">
    <name type="scientific">Enterococcus cecorum</name>
    <dbReference type="NCBI Taxonomy" id="44008"/>
    <lineage>
        <taxon>Bacteria</taxon>
        <taxon>Bacillati</taxon>
        <taxon>Bacillota</taxon>
        <taxon>Bacilli</taxon>
        <taxon>Lactobacillales</taxon>
        <taxon>Enterococcaceae</taxon>
        <taxon>Enterococcus</taxon>
    </lineage>
</organism>
<evidence type="ECO:0000256" key="1">
    <source>
        <dbReference type="SAM" id="Coils"/>
    </source>
</evidence>